<name>A0A699GJ12_TANCI</name>
<dbReference type="PANTHER" id="PTHR23028">
    <property type="entry name" value="ACETYLTRANSFERASE"/>
    <property type="match status" value="1"/>
</dbReference>
<feature type="compositionally biased region" description="Basic residues" evidence="1">
    <location>
        <begin position="89"/>
        <end position="101"/>
    </location>
</feature>
<feature type="compositionally biased region" description="Low complexity" evidence="1">
    <location>
        <begin position="158"/>
        <end position="168"/>
    </location>
</feature>
<feature type="region of interest" description="Disordered" evidence="1">
    <location>
        <begin position="1209"/>
        <end position="1233"/>
    </location>
</feature>
<proteinExistence type="predicted"/>
<sequence>MVGAAGCRQAASRFSLRHAPRFPHSAACCHAADGRAHQATRHAAAARTEHQAPAAGGRIHPRIRTAPVHAALDRLHDRRRRPARDGAQARHHHRNRQRHPHQAAVDPGQAQGAARTARRAPAKAARGMDRRRATAVPGRRHHAAPAGGRTPPQQLQPAHAGADHGAAAGRHRDRAQGARQTVVPAAGTRAVRAAPRPVCGPAGRAVSLVRPVVGRHALGFLHGRPQDPPELETGALLAAADRLRGGARTGAHAGDEPQRRLLGHRGPDLSRIRRRPQPAAQARPGVAGPVLTGDGATVRLQRRTVAAPAGHGAHRAQAQHQHGVCPRFRHRRDGIADGQRAAGIPERVRAFQVIHVLSKLEAQDAARPQAEAVVVHAVRRVERAEVHAARIVLGPGMVIAVGIVDRAGQERQRIEPGAVADFHQRVGQQAARQRRQRDIPGKGIDAGVGAEVEFQDGVAGVIEVSRAFDAADVDCNRAVLGVGGAAPCRRGQHCRQHHFPCKVQILHCRPFKCVPAYVLDASMNPGDDAPPGTPGTGEDVCPVCHGSGQVQQDGEKGRVTRENAGHDPKFSEAMTQHNSAAPSDQHLKYRADIDGLRAIAVLAVVGFHAFPQYIRGGFIGHCRILSAPRQADFPGAAAGADFMHGLRLCGRQAAAAFMEPGGRGAVLHLLATDPGDRLEKEMESVDHRDFARAAVVRRQRGLSAHRPHRGVLFAAVALLGADDGQLARLYRVVSAAVAAAIPGCTLGCRLPVAGRWLITDQQAKRIPRLVGAVAHGAPPARHIKLVAIVLSIVLAWLTYRLIERPVRNNTVMIARHSSVVFPLVMLVVGSAGYYCYAKDGLEGTGYRLAGKSMFADNFENSYPDWHYVRSHDLLNQYREDCNFYDIPKFLPGGNTLVPRPALTASCYMRDKAHAKSVFIWGDSHAEHLNYGLKNHLPREWQILQVASSGCIPDANVVAPSTTDYCAQSNWFAMQSIRQAAPDVVLIAQSTGQSIDQFRALHAKLTAAGVKKVIFAGPVPHWEQALPKIVLRKLWENTPQRTFVGLDQAVYDNNSDLRAQFEASPSMVFADLIGQFCNAQGCLVYLALQQRRQQGQCAGRGAAMLVGKRQRAGAHGGAGGVVTEQARCLRHQRAGIGHAQGAAAGNRILGHQLEIEGVRADHHGLAQRRRLDQVLAAQRQQAAAHESDVAGRVICEHLAHRVAQQHVGRGIDAGGRGSRLRAAQRQRAAALHGQPCRRHQLLHFGKPLRVARHEQQQRPGRQTGARLAVRVQDQGFLPFPGAGAQQHRPRPNRAAAGVDGLAQRRARGQRGRWHHHVELDAAGHFHARRAQRAHAGGIGLGLRSDQRHAVRRFADQRAKALGLAQRALRQAGVGQHHGHAAPAARGDQVGPDLGFHQDAHRRLEVRDKARHHQAGVIRQERLHQARAMFGEQPHRPAARRRGFRPRRRRAPTAPALPAWTTRPGRTGPGVRPSAGGSPVPCGRAATAAPAPAATPATTGGNRRYACSALNGTGAQQAAGGGQHLGHRWRHAGVAQVDDARRPVTLRLPARRVGIDFHGGPHESSGNMGQTRIDADRQVGAARQRDGIRHRQLGQQACVGQAGRQVFGLRFFLGRTPGQQDGHGSERAAEGDPVFGIPFFGVARGAVEKYRVGRRHPVGARRLGSGWRQAEIGRRVHRIAQRRAGHEAPARHRVGARIGGYAHVVEDARNAFVARALAAVGHAHLAPAFDHAGGAHDDAGLEQALGVEHIVVLLGAQGAEELPDLGPGFRLAQALAPAPQRERDDGAHARVQAHQADKALLHHPVDMGVGEVAGDVGHHRQVVQHVAQRGDAHQQDIERPGAARWGCHRSERQFGVRFGGQDHVAELALDACQRGRCFRFEAHHDHRRGVGRTRQAEAILVFHAQAVDGDDLPVAGEFGVGAQLIHDEEVFAFGQVQVQLGRAVRLRQRIEQRRRVLFPGEDFQHARARVQAVVKAIPAVLEEDMAAHLAAQRGAGFLELGLDQRVAGLVHQRHAARLLDVRRQVARAFDVVQDLLARVARQDIGREQHHLAVRINDLAILGHQAQAVAVAVEGQADLGVGFLQAADQVLQVFRMGRIGVVIGERAVHFAEQLDHFAAHAAIQVAGKRASHAVAAIDGDLDRTRQLDVANDAFQVLGADVMGAVVARHGSRRTVVVDDALVQRRDRLTMDGLACEHHLEAVVVRWIVATGYHDARGRAQHVGAEIHHRRGHHAQVDHVHARRLQALRQRRRQRRSRQPTVAADHHALFAFGKRRLAERLADLTGHALVEGVIDDAANVVGFEDRLG</sequence>
<organism evidence="3">
    <name type="scientific">Tanacetum cinerariifolium</name>
    <name type="common">Dalmatian daisy</name>
    <name type="synonym">Chrysanthemum cinerariifolium</name>
    <dbReference type="NCBI Taxonomy" id="118510"/>
    <lineage>
        <taxon>Eukaryota</taxon>
        <taxon>Viridiplantae</taxon>
        <taxon>Streptophyta</taxon>
        <taxon>Embryophyta</taxon>
        <taxon>Tracheophyta</taxon>
        <taxon>Spermatophyta</taxon>
        <taxon>Magnoliopsida</taxon>
        <taxon>eudicotyledons</taxon>
        <taxon>Gunneridae</taxon>
        <taxon>Pentapetalae</taxon>
        <taxon>asterids</taxon>
        <taxon>campanulids</taxon>
        <taxon>Asterales</taxon>
        <taxon>Asteraceae</taxon>
        <taxon>Asteroideae</taxon>
        <taxon>Anthemideae</taxon>
        <taxon>Anthemidinae</taxon>
        <taxon>Tanacetum</taxon>
    </lineage>
</organism>
<dbReference type="GO" id="GO:0016020">
    <property type="term" value="C:membrane"/>
    <property type="evidence" value="ECO:0007669"/>
    <property type="project" value="TreeGrafter"/>
</dbReference>
<reference evidence="3" key="1">
    <citation type="journal article" date="2019" name="Sci. Rep.">
        <title>Draft genome of Tanacetum cinerariifolium, the natural source of mosquito coil.</title>
        <authorList>
            <person name="Yamashiro T."/>
            <person name="Shiraishi A."/>
            <person name="Satake H."/>
            <person name="Nakayama K."/>
        </authorList>
    </citation>
    <scope>NUCLEOTIDE SEQUENCE</scope>
</reference>
<feature type="domain" description="SGNH" evidence="2">
    <location>
        <begin position="906"/>
        <end position="1084"/>
    </location>
</feature>
<feature type="region of interest" description="Disordered" evidence="1">
    <location>
        <begin position="1370"/>
        <end position="1389"/>
    </location>
</feature>
<feature type="region of interest" description="Disordered" evidence="1">
    <location>
        <begin position="247"/>
        <end position="293"/>
    </location>
</feature>
<evidence type="ECO:0000313" key="3">
    <source>
        <dbReference type="EMBL" id="GEU28095.1"/>
    </source>
</evidence>
<evidence type="ECO:0000259" key="2">
    <source>
        <dbReference type="Pfam" id="PF19040"/>
    </source>
</evidence>
<feature type="compositionally biased region" description="Basic and acidic residues" evidence="1">
    <location>
        <begin position="553"/>
        <end position="570"/>
    </location>
</feature>
<feature type="compositionally biased region" description="Low complexity" evidence="1">
    <location>
        <begin position="41"/>
        <end position="55"/>
    </location>
</feature>
<protein>
    <recommendedName>
        <fullName evidence="2">SGNH domain-containing protein</fullName>
    </recommendedName>
</protein>
<feature type="compositionally biased region" description="Low complexity" evidence="1">
    <location>
        <begin position="1450"/>
        <end position="1462"/>
    </location>
</feature>
<feature type="compositionally biased region" description="Low complexity" evidence="1">
    <location>
        <begin position="1483"/>
        <end position="1497"/>
    </location>
</feature>
<dbReference type="EMBL" id="BKCJ010000001">
    <property type="protein sequence ID" value="GEU28095.1"/>
    <property type="molecule type" value="Genomic_DNA"/>
</dbReference>
<feature type="region of interest" description="Disordered" evidence="1">
    <location>
        <begin position="1431"/>
        <end position="1498"/>
    </location>
</feature>
<feature type="compositionally biased region" description="Polar residues" evidence="1">
    <location>
        <begin position="573"/>
        <end position="582"/>
    </location>
</feature>
<dbReference type="PANTHER" id="PTHR23028:SF53">
    <property type="entry name" value="ACYL_TRANSF_3 DOMAIN-CONTAINING PROTEIN"/>
    <property type="match status" value="1"/>
</dbReference>
<dbReference type="InterPro" id="IPR050879">
    <property type="entry name" value="Acyltransferase_3"/>
</dbReference>
<feature type="compositionally biased region" description="Basic residues" evidence="1">
    <location>
        <begin position="1435"/>
        <end position="1449"/>
    </location>
</feature>
<accession>A0A699GJ12</accession>
<feature type="compositionally biased region" description="Basic and acidic residues" evidence="1">
    <location>
        <begin position="253"/>
        <end position="271"/>
    </location>
</feature>
<dbReference type="InterPro" id="IPR043968">
    <property type="entry name" value="SGNH"/>
</dbReference>
<feature type="region of interest" description="Disordered" evidence="1">
    <location>
        <begin position="39"/>
        <end position="182"/>
    </location>
</feature>
<gene>
    <name evidence="3" type="ORF">Tci_000073</name>
</gene>
<feature type="region of interest" description="Disordered" evidence="1">
    <location>
        <begin position="549"/>
        <end position="583"/>
    </location>
</feature>
<evidence type="ECO:0000256" key="1">
    <source>
        <dbReference type="SAM" id="MobiDB-lite"/>
    </source>
</evidence>
<feature type="compositionally biased region" description="Low complexity" evidence="1">
    <location>
        <begin position="277"/>
        <end position="290"/>
    </location>
</feature>
<dbReference type="GO" id="GO:0000271">
    <property type="term" value="P:polysaccharide biosynthetic process"/>
    <property type="evidence" value="ECO:0007669"/>
    <property type="project" value="TreeGrafter"/>
</dbReference>
<dbReference type="Pfam" id="PF19040">
    <property type="entry name" value="SGNH"/>
    <property type="match status" value="1"/>
</dbReference>
<comment type="caution">
    <text evidence="3">The sequence shown here is derived from an EMBL/GenBank/DDBJ whole genome shotgun (WGS) entry which is preliminary data.</text>
</comment>